<feature type="domain" description="PNPLA" evidence="5">
    <location>
        <begin position="11"/>
        <end position="232"/>
    </location>
</feature>
<feature type="active site" description="Proton acceptor" evidence="4">
    <location>
        <position position="219"/>
    </location>
</feature>
<dbReference type="InterPro" id="IPR016035">
    <property type="entry name" value="Acyl_Trfase/lysoPLipase"/>
</dbReference>
<feature type="short sequence motif" description="GXSXG" evidence="4">
    <location>
        <begin position="49"/>
        <end position="53"/>
    </location>
</feature>
<protein>
    <recommendedName>
        <fullName evidence="5">PNPLA domain-containing protein</fullName>
    </recommendedName>
</protein>
<evidence type="ECO:0000256" key="2">
    <source>
        <dbReference type="ARBA" id="ARBA00022963"/>
    </source>
</evidence>
<dbReference type="PANTHER" id="PTHR14226">
    <property type="entry name" value="NEUROPATHY TARGET ESTERASE/SWISS CHEESE D.MELANOGASTER"/>
    <property type="match status" value="1"/>
</dbReference>
<dbReference type="AlphaFoldDB" id="A0A2K2HAE5"/>
<dbReference type="GO" id="GO:0016787">
    <property type="term" value="F:hydrolase activity"/>
    <property type="evidence" value="ECO:0007669"/>
    <property type="project" value="UniProtKB-UniRule"/>
</dbReference>
<gene>
    <name evidence="6" type="ORF">C2E25_08165</name>
</gene>
<evidence type="ECO:0000313" key="6">
    <source>
        <dbReference type="EMBL" id="PNU20272.1"/>
    </source>
</evidence>
<keyword evidence="3 4" id="KW-0443">Lipid metabolism</keyword>
<proteinExistence type="predicted"/>
<reference evidence="6 7" key="1">
    <citation type="journal article" date="2018" name="Genome Announc.">
        <title>Genome Sequence of Geothermobacter sp. HR-1 Iron Reducer from the Loihi Seamount.</title>
        <authorList>
            <person name="Smith H."/>
            <person name="Abuyen K."/>
            <person name="Tremblay J."/>
            <person name="Savalia P."/>
            <person name="Perez-Rodriguez I."/>
            <person name="Emerson D."/>
            <person name="Tully B."/>
            <person name="Amend J."/>
        </authorList>
    </citation>
    <scope>NUCLEOTIDE SEQUENCE [LARGE SCALE GENOMIC DNA]</scope>
    <source>
        <strain evidence="6 7">HR-1</strain>
    </source>
</reference>
<dbReference type="Pfam" id="PF01734">
    <property type="entry name" value="Patatin"/>
    <property type="match status" value="1"/>
</dbReference>
<dbReference type="RefSeq" id="WP_103115267.1">
    <property type="nucleotide sequence ID" value="NZ_PPFX01000015.1"/>
</dbReference>
<dbReference type="InterPro" id="IPR050301">
    <property type="entry name" value="NTE"/>
</dbReference>
<dbReference type="InterPro" id="IPR002641">
    <property type="entry name" value="PNPLA_dom"/>
</dbReference>
<dbReference type="Gene3D" id="3.40.1090.10">
    <property type="entry name" value="Cytosolic phospholipase A2 catalytic domain"/>
    <property type="match status" value="1"/>
</dbReference>
<accession>A0A2K2HAE5</accession>
<dbReference type="PANTHER" id="PTHR14226:SF57">
    <property type="entry name" value="BLR7027 PROTEIN"/>
    <property type="match status" value="1"/>
</dbReference>
<organism evidence="6 7">
    <name type="scientific">Geothermobacter hydrogeniphilus</name>
    <dbReference type="NCBI Taxonomy" id="1969733"/>
    <lineage>
        <taxon>Bacteria</taxon>
        <taxon>Pseudomonadati</taxon>
        <taxon>Thermodesulfobacteriota</taxon>
        <taxon>Desulfuromonadia</taxon>
        <taxon>Desulfuromonadales</taxon>
        <taxon>Geothermobacteraceae</taxon>
        <taxon>Geothermobacter</taxon>
    </lineage>
</organism>
<keyword evidence="2 4" id="KW-0442">Lipid degradation</keyword>
<dbReference type="EMBL" id="PPFX01000015">
    <property type="protein sequence ID" value="PNU20272.1"/>
    <property type="molecule type" value="Genomic_DNA"/>
</dbReference>
<evidence type="ECO:0000256" key="4">
    <source>
        <dbReference type="PROSITE-ProRule" id="PRU01161"/>
    </source>
</evidence>
<evidence type="ECO:0000313" key="7">
    <source>
        <dbReference type="Proteomes" id="UP000236340"/>
    </source>
</evidence>
<feature type="active site" description="Nucleophile" evidence="4">
    <location>
        <position position="51"/>
    </location>
</feature>
<dbReference type="GO" id="GO:0016042">
    <property type="term" value="P:lipid catabolic process"/>
    <property type="evidence" value="ECO:0007669"/>
    <property type="project" value="UniProtKB-UniRule"/>
</dbReference>
<comment type="caution">
    <text evidence="6">The sequence shown here is derived from an EMBL/GenBank/DDBJ whole genome shotgun (WGS) entry which is preliminary data.</text>
</comment>
<evidence type="ECO:0000256" key="1">
    <source>
        <dbReference type="ARBA" id="ARBA00022801"/>
    </source>
</evidence>
<dbReference type="PROSITE" id="PS51635">
    <property type="entry name" value="PNPLA"/>
    <property type="match status" value="1"/>
</dbReference>
<sequence length="386" mass="43654">MTAKRRQKTALVLAGGGIMGAAYEIGCLTVLDQLFEDGFNVNRFDLFVGVSAGSVIASLIANNVSPASLFAAISNDEQTVFNWRRRDIYRLDTLTMLGSCWKLFANSVRIFRSYRSNRSNFSLQELPYLLQEQFPAGLFSLGPMQDYLCRSFRQEGLCDDFRELERPLFIPSYDLDNGKRVVFGSDGYRNVHICQAITASSAIPFFFRPHRIGGRYYIDGNIGRVTHIDIAIEQGAKLIVLINPRVPMVNDPARICLPSLSYGHCTSIAKLGIGVAWEQSQRIESREKLELAMETYRREHPDVDIILIEPGPEESLLFFQSPMSQKARNQTMAYGYQLTLGQLNNRLPELARIFSRHQINTRLTRLQDLFNNPNQPAGTEGENHEA</sequence>
<evidence type="ECO:0000259" key="5">
    <source>
        <dbReference type="PROSITE" id="PS51635"/>
    </source>
</evidence>
<dbReference type="Proteomes" id="UP000236340">
    <property type="component" value="Unassembled WGS sequence"/>
</dbReference>
<dbReference type="OrthoDB" id="9798773at2"/>
<feature type="short sequence motif" description="GXGXXG" evidence="4">
    <location>
        <begin position="15"/>
        <end position="20"/>
    </location>
</feature>
<dbReference type="SUPFAM" id="SSF52151">
    <property type="entry name" value="FabD/lysophospholipase-like"/>
    <property type="match status" value="1"/>
</dbReference>
<name>A0A2K2HAE5_9BACT</name>
<keyword evidence="1 4" id="KW-0378">Hydrolase</keyword>
<evidence type="ECO:0000256" key="3">
    <source>
        <dbReference type="ARBA" id="ARBA00023098"/>
    </source>
</evidence>
<comment type="caution">
    <text evidence="4">Lacks conserved residue(s) required for the propagation of feature annotation.</text>
</comment>